<dbReference type="Gene3D" id="3.40.605.10">
    <property type="entry name" value="Aldehyde Dehydrogenase, Chain A, domain 1"/>
    <property type="match status" value="1"/>
</dbReference>
<feature type="active site" evidence="5">
    <location>
        <position position="255"/>
    </location>
</feature>
<reference evidence="7 8" key="1">
    <citation type="submission" date="2016-07" db="EMBL/GenBank/DDBJ databases">
        <title>Pervasive Adenine N6-methylation of Active Genes in Fungi.</title>
        <authorList>
            <consortium name="DOE Joint Genome Institute"/>
            <person name="Mondo S.J."/>
            <person name="Dannebaum R.O."/>
            <person name="Kuo R.C."/>
            <person name="Labutti K."/>
            <person name="Haridas S."/>
            <person name="Kuo A."/>
            <person name="Salamov A."/>
            <person name="Ahrendt S.R."/>
            <person name="Lipzen A."/>
            <person name="Sullivan W."/>
            <person name="Andreopoulos W.B."/>
            <person name="Clum A."/>
            <person name="Lindquist E."/>
            <person name="Daum C."/>
            <person name="Ramamoorthy G.K."/>
            <person name="Gryganskyi A."/>
            <person name="Culley D."/>
            <person name="Magnuson J.K."/>
            <person name="James T.Y."/>
            <person name="O'Malley M.A."/>
            <person name="Stajich J.E."/>
            <person name="Spatafora J.W."/>
            <person name="Visel A."/>
            <person name="Grigoriev I.V."/>
        </authorList>
    </citation>
    <scope>NUCLEOTIDE SEQUENCE [LARGE SCALE GENOMIC DNA]</scope>
    <source>
        <strain evidence="7 8">NRRL 1336</strain>
    </source>
</reference>
<feature type="domain" description="Aldehyde dehydrogenase" evidence="6">
    <location>
        <begin position="29"/>
        <end position="442"/>
    </location>
</feature>
<comment type="caution">
    <text evidence="7">The sequence shown here is derived from an EMBL/GenBank/DDBJ whole genome shotgun (WGS) entry which is preliminary data.</text>
</comment>
<dbReference type="SUPFAM" id="SSF53720">
    <property type="entry name" value="ALDH-like"/>
    <property type="match status" value="1"/>
</dbReference>
<evidence type="ECO:0000256" key="2">
    <source>
        <dbReference type="ARBA" id="ARBA00023002"/>
    </source>
</evidence>
<dbReference type="Proteomes" id="UP000193560">
    <property type="component" value="Unassembled WGS sequence"/>
</dbReference>
<dbReference type="PANTHER" id="PTHR43570:SF16">
    <property type="entry name" value="ALDEHYDE DEHYDROGENASE TYPE III, ISOFORM Q"/>
    <property type="match status" value="1"/>
</dbReference>
<evidence type="ECO:0000313" key="8">
    <source>
        <dbReference type="Proteomes" id="UP000193560"/>
    </source>
</evidence>
<accession>A0A1X2IP08</accession>
<dbReference type="Gene3D" id="3.40.309.10">
    <property type="entry name" value="Aldehyde Dehydrogenase, Chain A, domain 2"/>
    <property type="match status" value="1"/>
</dbReference>
<evidence type="ECO:0000256" key="5">
    <source>
        <dbReference type="PIRSR" id="PIRSR036492-1"/>
    </source>
</evidence>
<dbReference type="OrthoDB" id="440325at2759"/>
<dbReference type="PANTHER" id="PTHR43570">
    <property type="entry name" value="ALDEHYDE DEHYDROGENASE"/>
    <property type="match status" value="1"/>
</dbReference>
<protein>
    <recommendedName>
        <fullName evidence="4">Aldehyde dehydrogenase</fullName>
    </recommendedName>
</protein>
<dbReference type="InterPro" id="IPR015590">
    <property type="entry name" value="Aldehyde_DH_dom"/>
</dbReference>
<dbReference type="InterPro" id="IPR016160">
    <property type="entry name" value="Ald_DH_CS_CYS"/>
</dbReference>
<comment type="similarity">
    <text evidence="1 4">Belongs to the aldehyde dehydrogenase family.</text>
</comment>
<dbReference type="CDD" id="cd07087">
    <property type="entry name" value="ALDH_F3-13-14_CALDH-like"/>
    <property type="match status" value="1"/>
</dbReference>
<dbReference type="InterPro" id="IPR016162">
    <property type="entry name" value="Ald_DH_N"/>
</dbReference>
<keyword evidence="3" id="KW-0520">NAD</keyword>
<keyword evidence="2 4" id="KW-0560">Oxidoreductase</keyword>
<dbReference type="EMBL" id="MCGE01000007">
    <property type="protein sequence ID" value="ORZ19758.1"/>
    <property type="molecule type" value="Genomic_DNA"/>
</dbReference>
<dbReference type="FunFam" id="3.40.605.10:FF:000004">
    <property type="entry name" value="Aldehyde dehydrogenase"/>
    <property type="match status" value="1"/>
</dbReference>
<feature type="active site" evidence="5">
    <location>
        <position position="221"/>
    </location>
</feature>
<dbReference type="AlphaFoldDB" id="A0A1X2IP08"/>
<proteinExistence type="inferred from homology"/>
<dbReference type="PROSITE" id="PS00070">
    <property type="entry name" value="ALDEHYDE_DEHYDR_CYS"/>
    <property type="match status" value="1"/>
</dbReference>
<dbReference type="STRING" id="90262.A0A1X2IP08"/>
<evidence type="ECO:0000256" key="1">
    <source>
        <dbReference type="ARBA" id="ARBA00009986"/>
    </source>
</evidence>
<sequence length="507" mass="56908">MATPLEYSSIETIEDSVSCLRGAFISGKSRLVTWRKYYIQRLYDLVKENEDRFYDALAKDMKKPRLEAFIGDISPVLEECVYYLDNIDNLMKDKKVKARSRVTNATATNVIRKDALGLVLIFGAWNFPLQLTLIPLVGAIAAGNTVIIKPSEISAYTSALLTELFPLYMDSNMYRIVNGGVDESTALLTHHFDHIFYTGSTRVGKIVMTAAAKHLTPVTLELGGKCPAIVTEDVDIDTVAQRIAFGKFYNGGQACVAADYVLIHESQLDAFIASFGRTIKKWFGDNPQNSQDFARMISDTHFDHVARLVNSRESGDIVIGGGMDRDEKYIAPTLITNLDYSESVLMGDEIFGPVLPVLTFKKIRDAVNYVNKKHAPLALYIFSKNQKAIDRILTTTQSGGVLINDTLMHQAEYALPFGGIGHSGMGNYHGAKSFDTFTHERSIMVKKQRLESLMGVRYPPYTAKNLSLLRRLLSTHPWIYYYKIHKTGSRVSLILAIILIVFLRQRW</sequence>
<evidence type="ECO:0000256" key="3">
    <source>
        <dbReference type="ARBA" id="ARBA00023027"/>
    </source>
</evidence>
<evidence type="ECO:0000259" key="6">
    <source>
        <dbReference type="Pfam" id="PF00171"/>
    </source>
</evidence>
<dbReference type="InterPro" id="IPR016161">
    <property type="entry name" value="Ald_DH/histidinol_DH"/>
</dbReference>
<gene>
    <name evidence="7" type="ORF">BCR42DRAFT_223387</name>
</gene>
<organism evidence="7 8">
    <name type="scientific">Absidia repens</name>
    <dbReference type="NCBI Taxonomy" id="90262"/>
    <lineage>
        <taxon>Eukaryota</taxon>
        <taxon>Fungi</taxon>
        <taxon>Fungi incertae sedis</taxon>
        <taxon>Mucoromycota</taxon>
        <taxon>Mucoromycotina</taxon>
        <taxon>Mucoromycetes</taxon>
        <taxon>Mucorales</taxon>
        <taxon>Cunninghamellaceae</taxon>
        <taxon>Absidia</taxon>
    </lineage>
</organism>
<dbReference type="GO" id="GO:0005737">
    <property type="term" value="C:cytoplasm"/>
    <property type="evidence" value="ECO:0007669"/>
    <property type="project" value="TreeGrafter"/>
</dbReference>
<dbReference type="GO" id="GO:0004029">
    <property type="term" value="F:aldehyde dehydrogenase (NAD+) activity"/>
    <property type="evidence" value="ECO:0007669"/>
    <property type="project" value="TreeGrafter"/>
</dbReference>
<dbReference type="InterPro" id="IPR012394">
    <property type="entry name" value="Aldehyde_DH_NAD(P)"/>
</dbReference>
<dbReference type="GO" id="GO:0006081">
    <property type="term" value="P:aldehyde metabolic process"/>
    <property type="evidence" value="ECO:0007669"/>
    <property type="project" value="InterPro"/>
</dbReference>
<dbReference type="FunFam" id="3.40.309.10:FF:000003">
    <property type="entry name" value="Aldehyde dehydrogenase"/>
    <property type="match status" value="1"/>
</dbReference>
<dbReference type="InterPro" id="IPR016163">
    <property type="entry name" value="Ald_DH_C"/>
</dbReference>
<dbReference type="PIRSF" id="PIRSF036492">
    <property type="entry name" value="ALDH"/>
    <property type="match status" value="1"/>
</dbReference>
<name>A0A1X2IP08_9FUNG</name>
<dbReference type="Pfam" id="PF00171">
    <property type="entry name" value="Aldedh"/>
    <property type="match status" value="1"/>
</dbReference>
<evidence type="ECO:0000313" key="7">
    <source>
        <dbReference type="EMBL" id="ORZ19758.1"/>
    </source>
</evidence>
<keyword evidence="8" id="KW-1185">Reference proteome</keyword>
<evidence type="ECO:0000256" key="4">
    <source>
        <dbReference type="PIRNR" id="PIRNR036492"/>
    </source>
</evidence>